<dbReference type="Gene3D" id="2.80.10.50">
    <property type="match status" value="1"/>
</dbReference>
<accession>A0A6J1DBL5</accession>
<feature type="chain" id="PRO_5027026240" evidence="3">
    <location>
        <begin position="21"/>
        <end position="187"/>
    </location>
</feature>
<organism evidence="4 5">
    <name type="scientific">Momordica charantia</name>
    <name type="common">Bitter gourd</name>
    <name type="synonym">Balsam pear</name>
    <dbReference type="NCBI Taxonomy" id="3673"/>
    <lineage>
        <taxon>Eukaryota</taxon>
        <taxon>Viridiplantae</taxon>
        <taxon>Streptophyta</taxon>
        <taxon>Embryophyta</taxon>
        <taxon>Tracheophyta</taxon>
        <taxon>Spermatophyta</taxon>
        <taxon>Magnoliopsida</taxon>
        <taxon>eudicotyledons</taxon>
        <taxon>Gunneridae</taxon>
        <taxon>Pentapetalae</taxon>
        <taxon>rosids</taxon>
        <taxon>fabids</taxon>
        <taxon>Cucurbitales</taxon>
        <taxon>Cucurbitaceae</taxon>
        <taxon>Momordiceae</taxon>
        <taxon>Momordica</taxon>
    </lineage>
</organism>
<dbReference type="PANTHER" id="PTHR33107:SF81">
    <property type="entry name" value="TRYPSIN INHIBITOR A"/>
    <property type="match status" value="1"/>
</dbReference>
<dbReference type="InterPro" id="IPR002160">
    <property type="entry name" value="Prot_inh_Kunz-lg"/>
</dbReference>
<comment type="similarity">
    <text evidence="1">Belongs to the protease inhibitor I3 (leguminous Kunitz-type inhibitor) family.</text>
</comment>
<evidence type="ECO:0000313" key="5">
    <source>
        <dbReference type="RefSeq" id="XP_022150757.1"/>
    </source>
</evidence>
<dbReference type="GO" id="GO:0004866">
    <property type="term" value="F:endopeptidase inhibitor activity"/>
    <property type="evidence" value="ECO:0007669"/>
    <property type="project" value="InterPro"/>
</dbReference>
<dbReference type="OrthoDB" id="1918435at2759"/>
<sequence length="187" mass="20171">MVLQKLVALCLFAAIFSAAADVPVLDTNGDRIVSGAQYYIKPAIVGRGGALTLVARKNGKPCPKYVGQVEHPDQKGTPVKFMLAPVTNEGWLAHITFQTSDSCSKLTMWGLGDRENVSGRRLITSGSELLVEVLFKIVKSNGLYHILWCTSEDHNPQCGSAGILSEDGVSLLALDGPELPFVFEKVK</sequence>
<dbReference type="Pfam" id="PF00197">
    <property type="entry name" value="Kunitz_legume"/>
    <property type="match status" value="1"/>
</dbReference>
<evidence type="ECO:0000313" key="4">
    <source>
        <dbReference type="Proteomes" id="UP000504603"/>
    </source>
</evidence>
<gene>
    <name evidence="5" type="primary">LOC111018817</name>
</gene>
<dbReference type="InterPro" id="IPR011065">
    <property type="entry name" value="Kunitz_inhibitor_STI-like_sf"/>
</dbReference>
<proteinExistence type="inferred from homology"/>
<evidence type="ECO:0000256" key="3">
    <source>
        <dbReference type="SAM" id="SignalP"/>
    </source>
</evidence>
<dbReference type="PRINTS" id="PR00291">
    <property type="entry name" value="KUNITZINHBTR"/>
</dbReference>
<dbReference type="SMART" id="SM00452">
    <property type="entry name" value="STI"/>
    <property type="match status" value="1"/>
</dbReference>
<dbReference type="PROSITE" id="PS00283">
    <property type="entry name" value="SOYBEAN_KUNITZ"/>
    <property type="match status" value="1"/>
</dbReference>
<dbReference type="PANTHER" id="PTHR33107">
    <property type="entry name" value="KUNITZ TRYPSIN INHIBITOR 2"/>
    <property type="match status" value="1"/>
</dbReference>
<dbReference type="CDD" id="cd23367">
    <property type="entry name" value="beta-trefoil_STI_KPI104-like"/>
    <property type="match status" value="1"/>
</dbReference>
<protein>
    <submittedName>
        <fullName evidence="5">Alpha-amylase/subtilisin inhibitor-like</fullName>
    </submittedName>
</protein>
<reference evidence="5" key="1">
    <citation type="submission" date="2025-08" db="UniProtKB">
        <authorList>
            <consortium name="RefSeq"/>
        </authorList>
    </citation>
    <scope>IDENTIFICATION</scope>
    <source>
        <strain evidence="5">OHB3-1</strain>
    </source>
</reference>
<dbReference type="AlphaFoldDB" id="A0A6J1DBL5"/>
<dbReference type="GeneID" id="111018817"/>
<keyword evidence="4" id="KW-1185">Reference proteome</keyword>
<dbReference type="Proteomes" id="UP000504603">
    <property type="component" value="Unplaced"/>
</dbReference>
<keyword evidence="2" id="KW-1015">Disulfide bond</keyword>
<dbReference type="SUPFAM" id="SSF50386">
    <property type="entry name" value="STI-like"/>
    <property type="match status" value="1"/>
</dbReference>
<evidence type="ECO:0000256" key="2">
    <source>
        <dbReference type="ARBA" id="ARBA00023157"/>
    </source>
</evidence>
<dbReference type="KEGG" id="mcha:111018817"/>
<evidence type="ECO:0000256" key="1">
    <source>
        <dbReference type="ARBA" id="ARBA00005440"/>
    </source>
</evidence>
<dbReference type="RefSeq" id="XP_022150757.1">
    <property type="nucleotide sequence ID" value="XM_022295065.1"/>
</dbReference>
<name>A0A6J1DBL5_MOMCH</name>
<keyword evidence="3" id="KW-0732">Signal</keyword>
<feature type="signal peptide" evidence="3">
    <location>
        <begin position="1"/>
        <end position="20"/>
    </location>
</feature>